<evidence type="ECO:0000313" key="3">
    <source>
        <dbReference type="Proteomes" id="UP000075670"/>
    </source>
</evidence>
<organism evidence="2 3">
    <name type="scientific">Moorella mulderi DSM 14980</name>
    <dbReference type="NCBI Taxonomy" id="1122241"/>
    <lineage>
        <taxon>Bacteria</taxon>
        <taxon>Bacillati</taxon>
        <taxon>Bacillota</taxon>
        <taxon>Clostridia</taxon>
        <taxon>Neomoorellales</taxon>
        <taxon>Neomoorellaceae</taxon>
        <taxon>Neomoorella</taxon>
    </lineage>
</organism>
<reference evidence="2 3" key="1">
    <citation type="submission" date="2016-02" db="EMBL/GenBank/DDBJ databases">
        <title>Genome sequence of Moorella mulderi DSM 14980.</title>
        <authorList>
            <person name="Poehlein A."/>
            <person name="Daniel R."/>
        </authorList>
    </citation>
    <scope>NUCLEOTIDE SEQUENCE [LARGE SCALE GENOMIC DNA]</scope>
    <source>
        <strain evidence="2 3">DSM 14980</strain>
    </source>
</reference>
<evidence type="ECO:0000256" key="1">
    <source>
        <dbReference type="SAM" id="MobiDB-lite"/>
    </source>
</evidence>
<keyword evidence="3" id="KW-1185">Reference proteome</keyword>
<proteinExistence type="predicted"/>
<dbReference type="EMBL" id="LTBC01000007">
    <property type="protein sequence ID" value="KYH31799.1"/>
    <property type="molecule type" value="Genomic_DNA"/>
</dbReference>
<protein>
    <submittedName>
        <fullName evidence="2">Uncharacterized protein</fullName>
    </submittedName>
</protein>
<dbReference type="PATRIC" id="fig|1122241.3.peg.2067"/>
<gene>
    <name evidence="2" type="ORF">MOMUL_19420</name>
</gene>
<comment type="caution">
    <text evidence="2">The sequence shown here is derived from an EMBL/GenBank/DDBJ whole genome shotgun (WGS) entry which is preliminary data.</text>
</comment>
<dbReference type="AlphaFoldDB" id="A0A151AVV2"/>
<accession>A0A151AVV2</accession>
<sequence>MRKSGDPDFHGEKFSNETHRSTTDPEARLFRKGAGKEAKLSYLVHDLIDVRSGVILDTRAPWEITPRETF</sequence>
<dbReference type="OrthoDB" id="9789070at2"/>
<dbReference type="Proteomes" id="UP000075670">
    <property type="component" value="Unassembled WGS sequence"/>
</dbReference>
<name>A0A151AVV2_9FIRM</name>
<feature type="region of interest" description="Disordered" evidence="1">
    <location>
        <begin position="1"/>
        <end position="27"/>
    </location>
</feature>
<evidence type="ECO:0000313" key="2">
    <source>
        <dbReference type="EMBL" id="KYH31799.1"/>
    </source>
</evidence>